<name>A0A6N6VPX6_9HYPH</name>
<dbReference type="GO" id="GO:0005886">
    <property type="term" value="C:plasma membrane"/>
    <property type="evidence" value="ECO:0007669"/>
    <property type="project" value="UniProtKB-SubCell"/>
</dbReference>
<evidence type="ECO:0000313" key="7">
    <source>
        <dbReference type="EMBL" id="KAB7741134.1"/>
    </source>
</evidence>
<dbReference type="Pfam" id="PF03706">
    <property type="entry name" value="LPG_synthase_TM"/>
    <property type="match status" value="1"/>
</dbReference>
<dbReference type="Proteomes" id="UP000468901">
    <property type="component" value="Unassembled WGS sequence"/>
</dbReference>
<dbReference type="AlphaFoldDB" id="A0A6N6VPX6"/>
<keyword evidence="8" id="KW-1185">Reference proteome</keyword>
<dbReference type="RefSeq" id="WP_152215107.1">
    <property type="nucleotide sequence ID" value="NZ_WESC01000004.1"/>
</dbReference>
<dbReference type="InterPro" id="IPR022791">
    <property type="entry name" value="L-PG_synthase/AglD"/>
</dbReference>
<dbReference type="PANTHER" id="PTHR39087">
    <property type="entry name" value="UPF0104 MEMBRANE PROTEIN MJ1595"/>
    <property type="match status" value="1"/>
</dbReference>
<accession>A0A6N6VPX6</accession>
<organism evidence="7 8">
    <name type="scientific">Parvibaculum sedimenti</name>
    <dbReference type="NCBI Taxonomy" id="2608632"/>
    <lineage>
        <taxon>Bacteria</taxon>
        <taxon>Pseudomonadati</taxon>
        <taxon>Pseudomonadota</taxon>
        <taxon>Alphaproteobacteria</taxon>
        <taxon>Hyphomicrobiales</taxon>
        <taxon>Parvibaculaceae</taxon>
        <taxon>Parvibaculum</taxon>
    </lineage>
</organism>
<feature type="transmembrane region" description="Helical" evidence="6">
    <location>
        <begin position="206"/>
        <end position="225"/>
    </location>
</feature>
<evidence type="ECO:0000256" key="3">
    <source>
        <dbReference type="ARBA" id="ARBA00022692"/>
    </source>
</evidence>
<sequence>MKVPAKWRRSAAGVTALAMAAYLAVALSVQGGQILDSIAHIGPGAVLAVLGLSLFNYGLRFCRWQLYLGWRGFKVPVLRSLAIYLSGFALTVSPGKAGEAVRCLYLADEGVPYKASVALLFVERLLDFFAVVILAALVLTVRADLVWAIVGPLSLLVVALFLVTREGSPALLVRAGQRLGGRVGHTIEWVADTLEHSRQLLVWKRLAASLALTVIAWGAEGYGVWLLTSALGHDLGIGLSVGIYGLAILAGAMAVFVPAGLGGTEAVMTGALAAAGLPIASSIAITLVCRLATLWFAVLLGVGALALVELKVAPAPKQATLEG</sequence>
<reference evidence="7 8" key="1">
    <citation type="submission" date="2019-09" db="EMBL/GenBank/DDBJ databases">
        <title>Parvibaculum sedimenti sp. nov., isolated from sediment.</title>
        <authorList>
            <person name="Wang Y."/>
        </authorList>
    </citation>
    <scope>NUCLEOTIDE SEQUENCE [LARGE SCALE GENOMIC DNA]</scope>
    <source>
        <strain evidence="7 8">HXT-9</strain>
    </source>
</reference>
<evidence type="ECO:0000256" key="1">
    <source>
        <dbReference type="ARBA" id="ARBA00004651"/>
    </source>
</evidence>
<keyword evidence="2" id="KW-1003">Cell membrane</keyword>
<feature type="transmembrane region" description="Helical" evidence="6">
    <location>
        <begin position="266"/>
        <end position="288"/>
    </location>
</feature>
<evidence type="ECO:0000256" key="4">
    <source>
        <dbReference type="ARBA" id="ARBA00022989"/>
    </source>
</evidence>
<protein>
    <submittedName>
        <fullName evidence="7">Flippase-like domain-containing protein</fullName>
    </submittedName>
</protein>
<comment type="caution">
    <text evidence="7">The sequence shown here is derived from an EMBL/GenBank/DDBJ whole genome shotgun (WGS) entry which is preliminary data.</text>
</comment>
<keyword evidence="5 6" id="KW-0472">Membrane</keyword>
<feature type="transmembrane region" description="Helical" evidence="6">
    <location>
        <begin position="117"/>
        <end position="139"/>
    </location>
</feature>
<feature type="transmembrane region" description="Helical" evidence="6">
    <location>
        <begin position="294"/>
        <end position="313"/>
    </location>
</feature>
<feature type="transmembrane region" description="Helical" evidence="6">
    <location>
        <begin position="237"/>
        <end position="259"/>
    </location>
</feature>
<feature type="transmembrane region" description="Helical" evidence="6">
    <location>
        <begin position="145"/>
        <end position="164"/>
    </location>
</feature>
<keyword evidence="3 6" id="KW-0812">Transmembrane</keyword>
<keyword evidence="4 6" id="KW-1133">Transmembrane helix</keyword>
<evidence type="ECO:0000256" key="6">
    <source>
        <dbReference type="SAM" id="Phobius"/>
    </source>
</evidence>
<dbReference type="PANTHER" id="PTHR39087:SF2">
    <property type="entry name" value="UPF0104 MEMBRANE PROTEIN MJ1595"/>
    <property type="match status" value="1"/>
</dbReference>
<dbReference type="NCBIfam" id="TIGR00374">
    <property type="entry name" value="flippase-like domain"/>
    <property type="match status" value="1"/>
</dbReference>
<feature type="transmembrane region" description="Helical" evidence="6">
    <location>
        <begin position="38"/>
        <end position="59"/>
    </location>
</feature>
<gene>
    <name evidence="7" type="ORF">F2P47_05130</name>
</gene>
<evidence type="ECO:0000256" key="5">
    <source>
        <dbReference type="ARBA" id="ARBA00023136"/>
    </source>
</evidence>
<comment type="subcellular location">
    <subcellularLocation>
        <location evidence="1">Cell membrane</location>
        <topology evidence="1">Multi-pass membrane protein</topology>
    </subcellularLocation>
</comment>
<proteinExistence type="predicted"/>
<dbReference type="EMBL" id="WESC01000004">
    <property type="protein sequence ID" value="KAB7741134.1"/>
    <property type="molecule type" value="Genomic_DNA"/>
</dbReference>
<evidence type="ECO:0000256" key="2">
    <source>
        <dbReference type="ARBA" id="ARBA00022475"/>
    </source>
</evidence>
<evidence type="ECO:0000313" key="8">
    <source>
        <dbReference type="Proteomes" id="UP000468901"/>
    </source>
</evidence>